<sequence>MSEPVDNPPPSDNNSPAIPERNTARRRFRSYSDGHDPPPDWEPYVRPPNPAPPSSSSEDEAPETNGANANRRLPSRNSQTHQGRGQRSNPFLDRHGPIANGVSMSSSQSNGHGSSPVGHAHPPSASESSTAQRSGAPSPYPPPFANGSHQNNGPREAVNGTSQGSRPYEGVVVVSSPINFVPRPPTTQNPLNGHRAHASQPLPNGHRSPSMQNPLNGHRAHASQPLLNGHRSPPTPTPSPPSHLAHLVRPGDHPPPQPVQTRGHLPANQSRHSSRTASLPDQGFPRTRFLSRSAGEVEPRTPPGQMSPPLGSSGARTEELVRLLRYRELYRERRGEQRGDAQVSEGQSSSSGLPRSMPGLPSGDMFIAWPGRLSSPDLPPRPSVDEGYHSRVASSDARQAAANNASPQNTPSPFQQLMPHAIPQGDGASASQNLGPADYRGIAMRLLSASQQNRSNAQLHINRHRRALSERIVLPSSNPPWTPPPPYNEALADPPAAPGLMFPSTSSWGRLFRGQALRAFWNVREQAMEDRSDLDGLSLLRESAEARQTMSLEQRLNAALDVVTGIARRQVDREYVVWSHLISLFDWIDM</sequence>
<feature type="compositionally biased region" description="Polar residues" evidence="1">
    <location>
        <begin position="147"/>
        <end position="165"/>
    </location>
</feature>
<feature type="compositionally biased region" description="Polar residues" evidence="1">
    <location>
        <begin position="75"/>
        <end position="89"/>
    </location>
</feature>
<feature type="region of interest" description="Disordered" evidence="1">
    <location>
        <begin position="1"/>
        <end position="318"/>
    </location>
</feature>
<evidence type="ECO:0000313" key="2">
    <source>
        <dbReference type="EMBL" id="PHH74583.1"/>
    </source>
</evidence>
<feature type="compositionally biased region" description="Polar residues" evidence="1">
    <location>
        <begin position="267"/>
        <end position="279"/>
    </location>
</feature>
<comment type="caution">
    <text evidence="2">The sequence shown here is derived from an EMBL/GenBank/DDBJ whole genome shotgun (WGS) entry which is preliminary data.</text>
</comment>
<gene>
    <name evidence="2" type="ORF">CDD80_2983</name>
</gene>
<name>A0A2C5Z3Z9_9HYPO</name>
<dbReference type="Proteomes" id="UP000226431">
    <property type="component" value="Unassembled WGS sequence"/>
</dbReference>
<evidence type="ECO:0000256" key="1">
    <source>
        <dbReference type="SAM" id="MobiDB-lite"/>
    </source>
</evidence>
<reference evidence="2 3" key="1">
    <citation type="submission" date="2017-06" db="EMBL/GenBank/DDBJ databases">
        <title>Ant-infecting Ophiocordyceps genomes reveal a high diversity of potential behavioral manipulation genes and a possible major role for enterotoxins.</title>
        <authorList>
            <person name="De Bekker C."/>
            <person name="Evans H.C."/>
            <person name="Brachmann A."/>
            <person name="Hughes D.P."/>
        </authorList>
    </citation>
    <scope>NUCLEOTIDE SEQUENCE [LARGE SCALE GENOMIC DNA]</scope>
    <source>
        <strain evidence="2 3">Map16</strain>
    </source>
</reference>
<feature type="compositionally biased region" description="Polar residues" evidence="1">
    <location>
        <begin position="392"/>
        <end position="415"/>
    </location>
</feature>
<accession>A0A2C5Z3Z9</accession>
<dbReference type="EMBL" id="NJES01000265">
    <property type="protein sequence ID" value="PHH74583.1"/>
    <property type="molecule type" value="Genomic_DNA"/>
</dbReference>
<feature type="compositionally biased region" description="Polar residues" evidence="1">
    <location>
        <begin position="125"/>
        <end position="135"/>
    </location>
</feature>
<organism evidence="2 3">
    <name type="scientific">Ophiocordyceps camponoti-rufipedis</name>
    <dbReference type="NCBI Taxonomy" id="2004952"/>
    <lineage>
        <taxon>Eukaryota</taxon>
        <taxon>Fungi</taxon>
        <taxon>Dikarya</taxon>
        <taxon>Ascomycota</taxon>
        <taxon>Pezizomycotina</taxon>
        <taxon>Sordariomycetes</taxon>
        <taxon>Hypocreomycetidae</taxon>
        <taxon>Hypocreales</taxon>
        <taxon>Ophiocordycipitaceae</taxon>
        <taxon>Ophiocordyceps</taxon>
    </lineage>
</organism>
<protein>
    <submittedName>
        <fullName evidence="2">Uncharacterized protein</fullName>
    </submittedName>
</protein>
<evidence type="ECO:0000313" key="3">
    <source>
        <dbReference type="Proteomes" id="UP000226431"/>
    </source>
</evidence>
<proteinExistence type="predicted"/>
<dbReference type="AlphaFoldDB" id="A0A2C5Z3Z9"/>
<feature type="compositionally biased region" description="Low complexity" evidence="1">
    <location>
        <begin position="101"/>
        <end position="115"/>
    </location>
</feature>
<feature type="compositionally biased region" description="Pro residues" evidence="1">
    <location>
        <begin position="1"/>
        <end position="11"/>
    </location>
</feature>
<feature type="compositionally biased region" description="Polar residues" evidence="1">
    <location>
        <begin position="344"/>
        <end position="353"/>
    </location>
</feature>
<feature type="region of interest" description="Disordered" evidence="1">
    <location>
        <begin position="333"/>
        <end position="435"/>
    </location>
</feature>
<keyword evidence="3" id="KW-1185">Reference proteome</keyword>